<evidence type="ECO:0000259" key="4">
    <source>
        <dbReference type="Pfam" id="PF00724"/>
    </source>
</evidence>
<dbReference type="RefSeq" id="WP_068809579.1">
    <property type="nucleotide sequence ID" value="NZ_MBFM01000006.1"/>
</dbReference>
<comment type="similarity">
    <text evidence="2">Belongs to the NADH:flavin oxidoreductase/NADH oxidase family.</text>
</comment>
<evidence type="ECO:0000256" key="2">
    <source>
        <dbReference type="ARBA" id="ARBA00005979"/>
    </source>
</evidence>
<dbReference type="Gene3D" id="3.20.20.70">
    <property type="entry name" value="Aldolase class I"/>
    <property type="match status" value="1"/>
</dbReference>
<comment type="caution">
    <text evidence="5">The sequence shown here is derived from an EMBL/GenBank/DDBJ whole genome shotgun (WGS) entry which is preliminary data.</text>
</comment>
<evidence type="ECO:0000256" key="1">
    <source>
        <dbReference type="ARBA" id="ARBA00001917"/>
    </source>
</evidence>
<dbReference type="PANTHER" id="PTHR22893">
    <property type="entry name" value="NADH OXIDOREDUCTASE-RELATED"/>
    <property type="match status" value="1"/>
</dbReference>
<dbReference type="Proteomes" id="UP000536534">
    <property type="component" value="Unassembled WGS sequence"/>
</dbReference>
<dbReference type="EMBL" id="JAAYYV010000038">
    <property type="protein sequence ID" value="NLF53073.1"/>
    <property type="molecule type" value="Genomic_DNA"/>
</dbReference>
<protein>
    <submittedName>
        <fullName evidence="5">Alkene reductase</fullName>
    </submittedName>
</protein>
<dbReference type="GO" id="GO:0005829">
    <property type="term" value="C:cytosol"/>
    <property type="evidence" value="ECO:0007669"/>
    <property type="project" value="TreeGrafter"/>
</dbReference>
<dbReference type="SUPFAM" id="SSF51395">
    <property type="entry name" value="FMN-linked oxidoreductases"/>
    <property type="match status" value="1"/>
</dbReference>
<accession>A0A7X7LTW2</accession>
<organism evidence="5 6">
    <name type="scientific">Thauera phenolivorans</name>
    <dbReference type="NCBI Taxonomy" id="1792543"/>
    <lineage>
        <taxon>Bacteria</taxon>
        <taxon>Pseudomonadati</taxon>
        <taxon>Pseudomonadota</taxon>
        <taxon>Betaproteobacteria</taxon>
        <taxon>Rhodocyclales</taxon>
        <taxon>Zoogloeaceae</taxon>
        <taxon>Thauera</taxon>
    </lineage>
</organism>
<dbReference type="GO" id="GO:0016628">
    <property type="term" value="F:oxidoreductase activity, acting on the CH-CH group of donors, NAD or NADP as acceptor"/>
    <property type="evidence" value="ECO:0007669"/>
    <property type="project" value="UniProtKB-ARBA"/>
</dbReference>
<dbReference type="CDD" id="cd02933">
    <property type="entry name" value="OYE_like_FMN"/>
    <property type="match status" value="1"/>
</dbReference>
<dbReference type="AlphaFoldDB" id="A0A7X7LTW2"/>
<name>A0A7X7LTW2_9RHOO</name>
<evidence type="ECO:0000313" key="5">
    <source>
        <dbReference type="EMBL" id="NLF53073.1"/>
    </source>
</evidence>
<gene>
    <name evidence="5" type="ORF">GX576_01465</name>
</gene>
<dbReference type="FunFam" id="3.20.20.70:FF:000059">
    <property type="entry name" value="N-ethylmaleimide reductase, FMN-linked"/>
    <property type="match status" value="1"/>
</dbReference>
<evidence type="ECO:0000313" key="6">
    <source>
        <dbReference type="Proteomes" id="UP000536534"/>
    </source>
</evidence>
<dbReference type="InterPro" id="IPR013785">
    <property type="entry name" value="Aldolase_TIM"/>
</dbReference>
<dbReference type="Pfam" id="PF00724">
    <property type="entry name" value="Oxidored_FMN"/>
    <property type="match status" value="1"/>
</dbReference>
<reference evidence="5 6" key="1">
    <citation type="journal article" date="2020" name="Biotechnol. Biofuels">
        <title>New insights from the biogas microbiome by comprehensive genome-resolved metagenomics of nearly 1600 species originating from multiple anaerobic digesters.</title>
        <authorList>
            <person name="Campanaro S."/>
            <person name="Treu L."/>
            <person name="Rodriguez-R L.M."/>
            <person name="Kovalovszki A."/>
            <person name="Ziels R.M."/>
            <person name="Maus I."/>
            <person name="Zhu X."/>
            <person name="Kougias P.G."/>
            <person name="Basile A."/>
            <person name="Luo G."/>
            <person name="Schluter A."/>
            <person name="Konstantinidis K.T."/>
            <person name="Angelidaki I."/>
        </authorList>
    </citation>
    <scope>NUCLEOTIDE SEQUENCE [LARGE SCALE GENOMIC DNA]</scope>
    <source>
        <strain evidence="5">AS06rmzACSIP_256</strain>
    </source>
</reference>
<dbReference type="InterPro" id="IPR001155">
    <property type="entry name" value="OxRdtase_FMN_N"/>
</dbReference>
<sequence length="364" mass="39714">MRLLEPVRLGELSLANRVVMAPLTRCRADNPDFAPTEIMQRYYVQRAGAGLIVSEATIISPEGRGYPYTPGIWSDAQVEAWQRVTDAVHAAGGRMVCQLWHCGRLSLPDHHGGEAPLAPSAVNPEIEMFSGGAGLKKTVTPRAMTREEIAATVADFGRAAKNALAAGFDGVEVHSSNGYLIHQFLSPLANRRDDEYGGSIENRARFFFEVLDAVVAEVPAARVGFRLNPMMNRAHGLLVDENTVADFEHLVRGANRYGLAYLHLTEPFMPKQLEGAPGALAEVAPHFRPIAQMPMVANGAFDARKAEAWLEAGWCDAVAFGKPFISNPDLVERFRRGVPLAAWDADTFYQGGERGFVDYPVLGA</sequence>
<proteinExistence type="inferred from homology"/>
<comment type="cofactor">
    <cofactor evidence="1">
        <name>FMN</name>
        <dbReference type="ChEBI" id="CHEBI:58210"/>
    </cofactor>
</comment>
<dbReference type="InterPro" id="IPR045247">
    <property type="entry name" value="Oye-like"/>
</dbReference>
<dbReference type="OrthoDB" id="8523426at2"/>
<feature type="domain" description="NADH:flavin oxidoreductase/NADH oxidase N-terminal" evidence="4">
    <location>
        <begin position="3"/>
        <end position="339"/>
    </location>
</feature>
<dbReference type="GO" id="GO:0010181">
    <property type="term" value="F:FMN binding"/>
    <property type="evidence" value="ECO:0007669"/>
    <property type="project" value="InterPro"/>
</dbReference>
<keyword evidence="3" id="KW-0560">Oxidoreductase</keyword>
<dbReference type="PANTHER" id="PTHR22893:SF91">
    <property type="entry name" value="NADPH DEHYDROGENASE 2-RELATED"/>
    <property type="match status" value="1"/>
</dbReference>
<evidence type="ECO:0000256" key="3">
    <source>
        <dbReference type="ARBA" id="ARBA00023002"/>
    </source>
</evidence>